<feature type="region of interest" description="Disordered" evidence="1">
    <location>
        <begin position="110"/>
        <end position="305"/>
    </location>
</feature>
<evidence type="ECO:0000313" key="2">
    <source>
        <dbReference type="EMBL" id="KAK3197160.1"/>
    </source>
</evidence>
<comment type="caution">
    <text evidence="2">The sequence shown here is derived from an EMBL/GenBank/DDBJ whole genome shotgun (WGS) entry which is preliminary data.</text>
</comment>
<proteinExistence type="predicted"/>
<feature type="compositionally biased region" description="Polar residues" evidence="1">
    <location>
        <begin position="173"/>
        <end position="183"/>
    </location>
</feature>
<feature type="compositionally biased region" description="Basic residues" evidence="1">
    <location>
        <begin position="160"/>
        <end position="172"/>
    </location>
</feature>
<accession>A0AAN6RDP4</accession>
<name>A0AAN6RDP4_9PLEO</name>
<feature type="region of interest" description="Disordered" evidence="1">
    <location>
        <begin position="370"/>
        <end position="389"/>
    </location>
</feature>
<feature type="compositionally biased region" description="Low complexity" evidence="1">
    <location>
        <begin position="121"/>
        <end position="138"/>
    </location>
</feature>
<dbReference type="Proteomes" id="UP001280581">
    <property type="component" value="Unassembled WGS sequence"/>
</dbReference>
<evidence type="ECO:0000313" key="3">
    <source>
        <dbReference type="Proteomes" id="UP001280581"/>
    </source>
</evidence>
<sequence>MVSNVSNGKQPFNPDELYFNDMDIKAWEQRTGESDGLAYGEDYGYGYMEDEGYHEDAGDMLPADEYGELLFQSTLDKIRYARATGETDVSLTPEELSNYRNRLWQQRVSAAQPKARARPFSVPVIPSDPDVPAVAVSSNTGEQAATSPRKKSRSSFFGGKSKKEKAGNRTRKSSNATESSLQNAPPGFRVPGPNGQTIFTPINGYEGYNSRDMRSHQPGAPLRPGSRHSSGSNERHIPPNNKNTSAKVSRPQQTTSRIATSREIPGAFPSSPTSLRMPSSPQQDHVDIQSSSGVRSRSSTVQQPPKLVPFPVVEYKHHNAEPFQYQSAGHLAQSSSQPQYARRMVPAEPYTAMPRRVPVPVQHAGVQGVHGSYSDPAISPTAASAASVNENTYPRAQAIGVDGDSSAQSVKSVDKHGSSSGSKESENRRKGGRRRRKS</sequence>
<feature type="compositionally biased region" description="Basic and acidic residues" evidence="1">
    <location>
        <begin position="412"/>
        <end position="429"/>
    </location>
</feature>
<feature type="region of interest" description="Disordered" evidence="1">
    <location>
        <begin position="394"/>
        <end position="438"/>
    </location>
</feature>
<feature type="compositionally biased region" description="Polar residues" evidence="1">
    <location>
        <begin position="240"/>
        <end position="259"/>
    </location>
</feature>
<feature type="compositionally biased region" description="Polar residues" evidence="1">
    <location>
        <begin position="270"/>
        <end position="283"/>
    </location>
</feature>
<gene>
    <name evidence="2" type="ORF">GRF29_1536g880274</name>
</gene>
<dbReference type="AlphaFoldDB" id="A0AAN6RDP4"/>
<protein>
    <submittedName>
        <fullName evidence="2">Uncharacterized protein</fullName>
    </submittedName>
</protein>
<feature type="compositionally biased region" description="Low complexity" evidence="1">
    <location>
        <begin position="290"/>
        <end position="299"/>
    </location>
</feature>
<reference evidence="2 3" key="1">
    <citation type="submission" date="2021-02" db="EMBL/GenBank/DDBJ databases">
        <title>Genome assembly of Pseudopithomyces chartarum.</title>
        <authorList>
            <person name="Jauregui R."/>
            <person name="Singh J."/>
            <person name="Voisey C."/>
        </authorList>
    </citation>
    <scope>NUCLEOTIDE SEQUENCE [LARGE SCALE GENOMIC DNA]</scope>
    <source>
        <strain evidence="2 3">AGR01</strain>
    </source>
</reference>
<dbReference type="EMBL" id="WVTA01000021">
    <property type="protein sequence ID" value="KAK3197160.1"/>
    <property type="molecule type" value="Genomic_DNA"/>
</dbReference>
<evidence type="ECO:0000256" key="1">
    <source>
        <dbReference type="SAM" id="MobiDB-lite"/>
    </source>
</evidence>
<organism evidence="2 3">
    <name type="scientific">Pseudopithomyces chartarum</name>
    <dbReference type="NCBI Taxonomy" id="1892770"/>
    <lineage>
        <taxon>Eukaryota</taxon>
        <taxon>Fungi</taxon>
        <taxon>Dikarya</taxon>
        <taxon>Ascomycota</taxon>
        <taxon>Pezizomycotina</taxon>
        <taxon>Dothideomycetes</taxon>
        <taxon>Pleosporomycetidae</taxon>
        <taxon>Pleosporales</taxon>
        <taxon>Massarineae</taxon>
        <taxon>Didymosphaeriaceae</taxon>
        <taxon>Pseudopithomyces</taxon>
    </lineage>
</organism>
<feature type="compositionally biased region" description="Low complexity" evidence="1">
    <location>
        <begin position="374"/>
        <end position="387"/>
    </location>
</feature>
<keyword evidence="3" id="KW-1185">Reference proteome</keyword>